<gene>
    <name evidence="5" type="ORF">E3P86_00569</name>
</gene>
<dbReference type="AlphaFoldDB" id="A0A4T0G0G6"/>
<dbReference type="SUPFAM" id="SSF49493">
    <property type="entry name" value="HSP40/DnaJ peptide-binding domain"/>
    <property type="match status" value="2"/>
</dbReference>
<evidence type="ECO:0000313" key="5">
    <source>
        <dbReference type="EMBL" id="TIB41945.1"/>
    </source>
</evidence>
<dbReference type="PROSITE" id="PS50076">
    <property type="entry name" value="DNAJ_2"/>
    <property type="match status" value="1"/>
</dbReference>
<dbReference type="CDD" id="cd06257">
    <property type="entry name" value="DnaJ"/>
    <property type="match status" value="1"/>
</dbReference>
<reference evidence="5 6" key="1">
    <citation type="submission" date="2019-03" db="EMBL/GenBank/DDBJ databases">
        <title>Sequencing 23 genomes of Wallemia ichthyophaga.</title>
        <authorList>
            <person name="Gostincar C."/>
        </authorList>
    </citation>
    <scope>NUCLEOTIDE SEQUENCE [LARGE SCALE GENOMIC DNA]</scope>
    <source>
        <strain evidence="5 6">EXF-6200</strain>
    </source>
</reference>
<feature type="region of interest" description="Disordered" evidence="2">
    <location>
        <begin position="172"/>
        <end position="196"/>
    </location>
</feature>
<evidence type="ECO:0000256" key="2">
    <source>
        <dbReference type="SAM" id="MobiDB-lite"/>
    </source>
</evidence>
<dbReference type="GO" id="GO:0006413">
    <property type="term" value="P:translational initiation"/>
    <property type="evidence" value="ECO:0007669"/>
    <property type="project" value="TreeGrafter"/>
</dbReference>
<feature type="region of interest" description="Disordered" evidence="2">
    <location>
        <begin position="68"/>
        <end position="90"/>
    </location>
</feature>
<dbReference type="InterPro" id="IPR051339">
    <property type="entry name" value="DnaJ_subfamily_B"/>
</dbReference>
<sequence>MGADYYKLLGVDKSASEDEIKKAYKKAALKYHPDRNKGSDEAAEKFKQASEAAEVLTDSNKRTIYDQYGEEGLKGGGGPSPGAGFEGFGDAGGAFPGGSFNFSSSGGRPGGFQASDPMDIFEMLFGGKGGMGGMGGMGSGFGSSMDDDFGGFSSFGGMPGGMGGGGMGGGMPGMGGSTRSTRSKAPPKDEGPSEWTKNVPISLEDLYAGVHKKLKIQRKHLSGRSEDKILEFSVKPGWKAGTKIRFNTSGNEVSQGKFQDIVFVVEEKPHSTFKRDGDDVEVHQKVSLVDAMCGTGSKTFKIRHLDGRLIEINPPSGIIQPGSVTKKYGEGMPISKKDAAKKKGDLRVVWDVELPKTLNQQQKDSIRNTLT</sequence>
<dbReference type="SMART" id="SM00271">
    <property type="entry name" value="DnaJ"/>
    <property type="match status" value="1"/>
</dbReference>
<dbReference type="InterPro" id="IPR036869">
    <property type="entry name" value="J_dom_sf"/>
</dbReference>
<dbReference type="EMBL" id="SPOI01000013">
    <property type="protein sequence ID" value="TIB41945.1"/>
    <property type="molecule type" value="Genomic_DNA"/>
</dbReference>
<evidence type="ECO:0000259" key="4">
    <source>
        <dbReference type="PROSITE" id="PS50202"/>
    </source>
</evidence>
<evidence type="ECO:0000259" key="3">
    <source>
        <dbReference type="PROSITE" id="PS50076"/>
    </source>
</evidence>
<dbReference type="GO" id="GO:0051082">
    <property type="term" value="F:unfolded protein binding"/>
    <property type="evidence" value="ECO:0007669"/>
    <property type="project" value="InterPro"/>
</dbReference>
<dbReference type="Gene3D" id="2.60.260.20">
    <property type="entry name" value="Urease metallochaperone UreE, N-terminal domain"/>
    <property type="match status" value="2"/>
</dbReference>
<evidence type="ECO:0000313" key="6">
    <source>
        <dbReference type="Proteomes" id="UP000310689"/>
    </source>
</evidence>
<feature type="domain" description="MSP" evidence="4">
    <location>
        <begin position="231"/>
        <end position="371"/>
    </location>
</feature>
<dbReference type="PANTHER" id="PTHR24078">
    <property type="entry name" value="DNAJ HOMOLOG SUBFAMILY C MEMBER"/>
    <property type="match status" value="1"/>
</dbReference>
<dbReference type="Pfam" id="PF00226">
    <property type="entry name" value="DnaJ"/>
    <property type="match status" value="1"/>
</dbReference>
<dbReference type="GO" id="GO:0051087">
    <property type="term" value="F:protein-folding chaperone binding"/>
    <property type="evidence" value="ECO:0007669"/>
    <property type="project" value="TreeGrafter"/>
</dbReference>
<dbReference type="Pfam" id="PF01556">
    <property type="entry name" value="DnaJ_C"/>
    <property type="match status" value="1"/>
</dbReference>
<dbReference type="CDD" id="cd10747">
    <property type="entry name" value="DnaJ_C"/>
    <property type="match status" value="1"/>
</dbReference>
<dbReference type="InterPro" id="IPR008971">
    <property type="entry name" value="HSP40/DnaJ_pept-bd"/>
</dbReference>
<dbReference type="InterPro" id="IPR000535">
    <property type="entry name" value="MSP_dom"/>
</dbReference>
<dbReference type="GO" id="GO:0006457">
    <property type="term" value="P:protein folding"/>
    <property type="evidence" value="ECO:0007669"/>
    <property type="project" value="InterPro"/>
</dbReference>
<dbReference type="PRINTS" id="PR00625">
    <property type="entry name" value="JDOMAIN"/>
</dbReference>
<dbReference type="FunFam" id="2.60.260.20:FF:000015">
    <property type="entry name" value="Heat shock protein 40"/>
    <property type="match status" value="1"/>
</dbReference>
<dbReference type="SUPFAM" id="SSF46565">
    <property type="entry name" value="Chaperone J-domain"/>
    <property type="match status" value="1"/>
</dbReference>
<proteinExistence type="predicted"/>
<dbReference type="GO" id="GO:0005829">
    <property type="term" value="C:cytosol"/>
    <property type="evidence" value="ECO:0007669"/>
    <property type="project" value="TreeGrafter"/>
</dbReference>
<name>A0A4T0G0G6_WALIC</name>
<feature type="domain" description="J" evidence="3">
    <location>
        <begin position="4"/>
        <end position="69"/>
    </location>
</feature>
<dbReference type="InterPro" id="IPR001623">
    <property type="entry name" value="DnaJ_domain"/>
</dbReference>
<dbReference type="Proteomes" id="UP000310689">
    <property type="component" value="Unassembled WGS sequence"/>
</dbReference>
<dbReference type="InterPro" id="IPR002939">
    <property type="entry name" value="DnaJ_C"/>
</dbReference>
<comment type="caution">
    <text evidence="5">The sequence shown here is derived from an EMBL/GenBank/DDBJ whole genome shotgun (WGS) entry which is preliminary data.</text>
</comment>
<accession>A0A4T0G0G6</accession>
<dbReference type="PANTHER" id="PTHR24078:SF553">
    <property type="entry name" value="DNAJ HOMOLOG SUBFAMILY B MEMBER 5"/>
    <property type="match status" value="1"/>
</dbReference>
<keyword evidence="1" id="KW-0143">Chaperone</keyword>
<dbReference type="PROSITE" id="PS50202">
    <property type="entry name" value="MSP"/>
    <property type="match status" value="1"/>
</dbReference>
<protein>
    <recommendedName>
        <fullName evidence="7">J domain-containing protein</fullName>
    </recommendedName>
</protein>
<dbReference type="FunFam" id="2.60.260.20:FF:000013">
    <property type="entry name" value="DnaJ subfamily B member 11"/>
    <property type="match status" value="1"/>
</dbReference>
<evidence type="ECO:0000256" key="1">
    <source>
        <dbReference type="ARBA" id="ARBA00023186"/>
    </source>
</evidence>
<feature type="compositionally biased region" description="Gly residues" evidence="2">
    <location>
        <begin position="74"/>
        <end position="90"/>
    </location>
</feature>
<evidence type="ECO:0008006" key="7">
    <source>
        <dbReference type="Google" id="ProtNLM"/>
    </source>
</evidence>
<organism evidence="5 6">
    <name type="scientific">Wallemia ichthyophaga</name>
    <dbReference type="NCBI Taxonomy" id="245174"/>
    <lineage>
        <taxon>Eukaryota</taxon>
        <taxon>Fungi</taxon>
        <taxon>Dikarya</taxon>
        <taxon>Basidiomycota</taxon>
        <taxon>Wallemiomycotina</taxon>
        <taxon>Wallemiomycetes</taxon>
        <taxon>Wallemiales</taxon>
        <taxon>Wallemiaceae</taxon>
        <taxon>Wallemia</taxon>
    </lineage>
</organism>
<dbReference type="Gene3D" id="1.10.287.110">
    <property type="entry name" value="DnaJ domain"/>
    <property type="match status" value="1"/>
</dbReference>